<accession>M0PJ93</accession>
<evidence type="ECO:0000313" key="2">
    <source>
        <dbReference type="Proteomes" id="UP000011575"/>
    </source>
</evidence>
<reference evidence="1 2" key="1">
    <citation type="journal article" date="2014" name="PLoS Genet.">
        <title>Phylogenetically driven sequencing of extremely halophilic archaea reveals strategies for static and dynamic osmo-response.</title>
        <authorList>
            <person name="Becker E.A."/>
            <person name="Seitzer P.M."/>
            <person name="Tritt A."/>
            <person name="Larsen D."/>
            <person name="Krusor M."/>
            <person name="Yao A.I."/>
            <person name="Wu D."/>
            <person name="Madern D."/>
            <person name="Eisen J.A."/>
            <person name="Darling A.E."/>
            <person name="Facciotti M.T."/>
        </authorList>
    </citation>
    <scope>NUCLEOTIDE SEQUENCE [LARGE SCALE GENOMIC DNA]</scope>
    <source>
        <strain evidence="1 2">JCM 13560</strain>
    </source>
</reference>
<sequence>MFFDGERSQFYGLKQLIKRFKENEAELSKHSGSLGEDLYRQIRVLKHDGDAAAHVIEDTIQEEELQEKSGTATRVVKVLLSMRESAWTMTN</sequence>
<proteinExistence type="predicted"/>
<name>M0PJ93_9EURY</name>
<comment type="caution">
    <text evidence="1">The sequence shown here is derived from an EMBL/GenBank/DDBJ whole genome shotgun (WGS) entry which is preliminary data.</text>
</comment>
<evidence type="ECO:0000313" key="1">
    <source>
        <dbReference type="EMBL" id="EMA68825.1"/>
    </source>
</evidence>
<organism evidence="1 2">
    <name type="scientific">Halorubrum aidingense JCM 13560</name>
    <dbReference type="NCBI Taxonomy" id="1230454"/>
    <lineage>
        <taxon>Archaea</taxon>
        <taxon>Methanobacteriati</taxon>
        <taxon>Methanobacteriota</taxon>
        <taxon>Stenosarchaea group</taxon>
        <taxon>Halobacteria</taxon>
        <taxon>Halobacteriales</taxon>
        <taxon>Haloferacaceae</taxon>
        <taxon>Halorubrum</taxon>
    </lineage>
</organism>
<protein>
    <submittedName>
        <fullName evidence="1">Uncharacterized protein</fullName>
    </submittedName>
</protein>
<keyword evidence="2" id="KW-1185">Reference proteome</keyword>
<gene>
    <name evidence="1" type="ORF">C461_04322</name>
</gene>
<dbReference type="AlphaFoldDB" id="M0PJ93"/>
<dbReference type="EMBL" id="AOJI01000017">
    <property type="protein sequence ID" value="EMA68825.1"/>
    <property type="molecule type" value="Genomic_DNA"/>
</dbReference>
<dbReference type="Proteomes" id="UP000011575">
    <property type="component" value="Unassembled WGS sequence"/>
</dbReference>